<dbReference type="VEuPathDB" id="FungiDB:MCYG_03801"/>
<keyword evidence="2" id="KW-1133">Transmembrane helix</keyword>
<dbReference type="OMA" id="GGPWRQQ"/>
<dbReference type="GeneID" id="9229619"/>
<dbReference type="PANTHER" id="PTHR40623:SF2">
    <property type="entry name" value="INTEGRAL MEMBRANE PROTEIN"/>
    <property type="match status" value="1"/>
</dbReference>
<feature type="transmembrane region" description="Helical" evidence="2">
    <location>
        <begin position="20"/>
        <end position="40"/>
    </location>
</feature>
<dbReference type="AlphaFoldDB" id="C5FJX1"/>
<keyword evidence="4" id="KW-1185">Reference proteome</keyword>
<feature type="compositionally biased region" description="Basic and acidic residues" evidence="1">
    <location>
        <begin position="182"/>
        <end position="200"/>
    </location>
</feature>
<dbReference type="STRING" id="554155.C5FJX1"/>
<evidence type="ECO:0000256" key="1">
    <source>
        <dbReference type="SAM" id="MobiDB-lite"/>
    </source>
</evidence>
<feature type="compositionally biased region" description="Low complexity" evidence="1">
    <location>
        <begin position="166"/>
        <end position="178"/>
    </location>
</feature>
<gene>
    <name evidence="3" type="ORF">MCYG_03801</name>
</gene>
<sequence length="262" mass="28851">MGFWTGWELWEQMCFWKQVLGGLIALVLLYGTGVHIYNSWRIKKIGAAEKLKKSREEETIGTKGLDLIPFGSRALESGIEIEGIWISKNNTPQASPIPPATPEGTRPASPTCSNLDLGLAAVPREERSSAERSLSIGNGEEEIFMEAHEHSAVADKPEELDKKDSSGSSSTGHSGEISRPSPLERVESEIREQTHHRTDSRGVSICSRSLVPHSRNQSSSHIPVEGEDHLQALHSHRQSHVAETGQLGGPWRHQPVQRPSPE</sequence>
<feature type="region of interest" description="Disordered" evidence="1">
    <location>
        <begin position="90"/>
        <end position="115"/>
    </location>
</feature>
<dbReference type="eggNOG" id="ENOG502S92A">
    <property type="taxonomic scope" value="Eukaryota"/>
</dbReference>
<dbReference type="Proteomes" id="UP000002035">
    <property type="component" value="Unassembled WGS sequence"/>
</dbReference>
<evidence type="ECO:0000313" key="3">
    <source>
        <dbReference type="EMBL" id="EEQ30982.1"/>
    </source>
</evidence>
<feature type="compositionally biased region" description="Basic and acidic residues" evidence="1">
    <location>
        <begin position="152"/>
        <end position="165"/>
    </location>
</feature>
<dbReference type="RefSeq" id="XP_002848295.1">
    <property type="nucleotide sequence ID" value="XM_002848249.1"/>
</dbReference>
<dbReference type="PANTHER" id="PTHR40623">
    <property type="entry name" value="INTEGRAL MEMBRANE PROTEIN"/>
    <property type="match status" value="1"/>
</dbReference>
<evidence type="ECO:0000256" key="2">
    <source>
        <dbReference type="SAM" id="Phobius"/>
    </source>
</evidence>
<keyword evidence="2" id="KW-0472">Membrane</keyword>
<dbReference type="EMBL" id="DS995703">
    <property type="protein sequence ID" value="EEQ30982.1"/>
    <property type="molecule type" value="Genomic_DNA"/>
</dbReference>
<accession>C5FJX1</accession>
<reference evidence="4" key="1">
    <citation type="journal article" date="2012" name="MBio">
        <title>Comparative genome analysis of Trichophyton rubrum and related dermatophytes reveals candidate genes involved in infection.</title>
        <authorList>
            <person name="Martinez D.A."/>
            <person name="Oliver B.G."/>
            <person name="Graeser Y."/>
            <person name="Goldberg J.M."/>
            <person name="Li W."/>
            <person name="Martinez-Rossi N.M."/>
            <person name="Monod M."/>
            <person name="Shelest E."/>
            <person name="Barton R.C."/>
            <person name="Birch E."/>
            <person name="Brakhage A.A."/>
            <person name="Chen Z."/>
            <person name="Gurr S.J."/>
            <person name="Heiman D."/>
            <person name="Heitman J."/>
            <person name="Kosti I."/>
            <person name="Rossi A."/>
            <person name="Saif S."/>
            <person name="Samalova M."/>
            <person name="Saunders C.W."/>
            <person name="Shea T."/>
            <person name="Summerbell R.C."/>
            <person name="Xu J."/>
            <person name="Young S."/>
            <person name="Zeng Q."/>
            <person name="Birren B.W."/>
            <person name="Cuomo C.A."/>
            <person name="White T.C."/>
        </authorList>
    </citation>
    <scope>NUCLEOTIDE SEQUENCE [LARGE SCALE GENOMIC DNA]</scope>
    <source>
        <strain evidence="4">ATCC MYA-4605 / CBS 113480</strain>
    </source>
</reference>
<protein>
    <submittedName>
        <fullName evidence="3">Uncharacterized protein</fullName>
    </submittedName>
</protein>
<organism evidence="3 4">
    <name type="scientific">Arthroderma otae (strain ATCC MYA-4605 / CBS 113480)</name>
    <name type="common">Microsporum canis</name>
    <dbReference type="NCBI Taxonomy" id="554155"/>
    <lineage>
        <taxon>Eukaryota</taxon>
        <taxon>Fungi</taxon>
        <taxon>Dikarya</taxon>
        <taxon>Ascomycota</taxon>
        <taxon>Pezizomycotina</taxon>
        <taxon>Eurotiomycetes</taxon>
        <taxon>Eurotiomycetidae</taxon>
        <taxon>Onygenales</taxon>
        <taxon>Arthrodermataceae</taxon>
        <taxon>Microsporum</taxon>
    </lineage>
</organism>
<proteinExistence type="predicted"/>
<name>C5FJX1_ARTOC</name>
<dbReference type="HOGENOM" id="CLU_1195619_0_0_1"/>
<evidence type="ECO:0000313" key="4">
    <source>
        <dbReference type="Proteomes" id="UP000002035"/>
    </source>
</evidence>
<keyword evidence="2" id="KW-0812">Transmembrane</keyword>
<feature type="region of interest" description="Disordered" evidence="1">
    <location>
        <begin position="152"/>
        <end position="262"/>
    </location>
</feature>
<dbReference type="OrthoDB" id="5426165at2759"/>